<accession>A0A6C7E810</accession>
<dbReference type="EC" id="2.1.1.-" evidence="4"/>
<dbReference type="CDD" id="cd02440">
    <property type="entry name" value="AdoMet_MTases"/>
    <property type="match status" value="1"/>
</dbReference>
<dbReference type="KEGG" id="aym:YM304_18580"/>
<dbReference type="Gene3D" id="3.40.50.150">
    <property type="entry name" value="Vaccinia Virus protein VP39"/>
    <property type="match status" value="1"/>
</dbReference>
<evidence type="ECO:0000313" key="4">
    <source>
        <dbReference type="EMBL" id="BAN02172.1"/>
    </source>
</evidence>
<reference evidence="4 5" key="1">
    <citation type="journal article" date="2013" name="Int. J. Syst. Evol. Microbiol.">
        <title>Ilumatobacter nonamiense sp. nov. and Ilumatobacter coccineum sp. nov., isolated from seashore sand.</title>
        <authorList>
            <person name="Matsumoto A."/>
            <person name="Kasai H."/>
            <person name="Matsuo Y."/>
            <person name="Shizuri Y."/>
            <person name="Ichikawa N."/>
            <person name="Fujita N."/>
            <person name="Omura S."/>
            <person name="Takahashi Y."/>
        </authorList>
    </citation>
    <scope>NUCLEOTIDE SEQUENCE [LARGE SCALE GENOMIC DNA]</scope>
    <source>
        <strain evidence="5">NBRC 103263 / KCTC 29153 / YM16-304</strain>
    </source>
</reference>
<dbReference type="GO" id="GO:0008168">
    <property type="term" value="F:methyltransferase activity"/>
    <property type="evidence" value="ECO:0007669"/>
    <property type="project" value="UniProtKB-KW"/>
</dbReference>
<dbReference type="GO" id="GO:0003676">
    <property type="term" value="F:nucleic acid binding"/>
    <property type="evidence" value="ECO:0007669"/>
    <property type="project" value="InterPro"/>
</dbReference>
<keyword evidence="1 4" id="KW-0489">Methyltransferase</keyword>
<dbReference type="InterPro" id="IPR004398">
    <property type="entry name" value="RNA_MeTrfase_RsmD"/>
</dbReference>
<proteinExistence type="predicted"/>
<keyword evidence="2 4" id="KW-0808">Transferase</keyword>
<dbReference type="PIRSF" id="PIRSF004553">
    <property type="entry name" value="CHP00095"/>
    <property type="match status" value="1"/>
</dbReference>
<keyword evidence="5" id="KW-1185">Reference proteome</keyword>
<dbReference type="InterPro" id="IPR002052">
    <property type="entry name" value="DNA_methylase_N6_adenine_CS"/>
</dbReference>
<dbReference type="PROSITE" id="PS00092">
    <property type="entry name" value="N6_MTASE"/>
    <property type="match status" value="1"/>
</dbReference>
<dbReference type="EMBL" id="AP012057">
    <property type="protein sequence ID" value="BAN02172.1"/>
    <property type="molecule type" value="Genomic_DNA"/>
</dbReference>
<evidence type="ECO:0000256" key="2">
    <source>
        <dbReference type="ARBA" id="ARBA00022679"/>
    </source>
</evidence>
<feature type="region of interest" description="Disordered" evidence="3">
    <location>
        <begin position="1"/>
        <end position="23"/>
    </location>
</feature>
<dbReference type="GO" id="GO:0031167">
    <property type="term" value="P:rRNA methylation"/>
    <property type="evidence" value="ECO:0007669"/>
    <property type="project" value="InterPro"/>
</dbReference>
<dbReference type="InterPro" id="IPR029063">
    <property type="entry name" value="SAM-dependent_MTases_sf"/>
</dbReference>
<evidence type="ECO:0000313" key="5">
    <source>
        <dbReference type="Proteomes" id="UP000011863"/>
    </source>
</evidence>
<dbReference type="AlphaFoldDB" id="A0A6C7E810"/>
<organism evidence="4 5">
    <name type="scientific">Ilumatobacter coccineus (strain NBRC 103263 / KCTC 29153 / YM16-304)</name>
    <dbReference type="NCBI Taxonomy" id="1313172"/>
    <lineage>
        <taxon>Bacteria</taxon>
        <taxon>Bacillati</taxon>
        <taxon>Actinomycetota</taxon>
        <taxon>Acidimicrobiia</taxon>
        <taxon>Acidimicrobiales</taxon>
        <taxon>Ilumatobacteraceae</taxon>
        <taxon>Ilumatobacter</taxon>
    </lineage>
</organism>
<name>A0A6C7E810_ILUCY</name>
<dbReference type="Proteomes" id="UP000011863">
    <property type="component" value="Chromosome"/>
</dbReference>
<sequence length="172" mass="18432">MRVVAGELGGRKLISPEGTSTRPTTDRVREAIFNALGSLGVLDGAVVADLFAGSGAVGIEAISRGADHCTFVERDRNALRVLEDNIEALDLASRSRVMRSDATSVASALDVDIVFADPPYDFDGWDQLLGQIHAGLVVTESGREVTPPAGWTALRTKKYSRTWVSFLERADG</sequence>
<gene>
    <name evidence="4" type="ORF">YM304_18580</name>
</gene>
<evidence type="ECO:0000256" key="1">
    <source>
        <dbReference type="ARBA" id="ARBA00022603"/>
    </source>
</evidence>
<dbReference type="RefSeq" id="WP_015441419.1">
    <property type="nucleotide sequence ID" value="NC_020520.1"/>
</dbReference>
<dbReference type="NCBIfam" id="TIGR00095">
    <property type="entry name" value="16S rRNA (guanine(966)-N(2))-methyltransferase RsmD"/>
    <property type="match status" value="1"/>
</dbReference>
<dbReference type="PANTHER" id="PTHR43542:SF1">
    <property type="entry name" value="METHYLTRANSFERASE"/>
    <property type="match status" value="1"/>
</dbReference>
<protein>
    <submittedName>
        <fullName evidence="4">Putative ribosomal RNA methyltransferase</fullName>
        <ecNumber evidence="4">2.1.1.-</ecNumber>
    </submittedName>
</protein>
<dbReference type="SUPFAM" id="SSF53335">
    <property type="entry name" value="S-adenosyl-L-methionine-dependent methyltransferases"/>
    <property type="match status" value="1"/>
</dbReference>
<dbReference type="PANTHER" id="PTHR43542">
    <property type="entry name" value="METHYLTRANSFERASE"/>
    <property type="match status" value="1"/>
</dbReference>
<evidence type="ECO:0000256" key="3">
    <source>
        <dbReference type="SAM" id="MobiDB-lite"/>
    </source>
</evidence>
<dbReference type="Pfam" id="PF03602">
    <property type="entry name" value="Cons_hypoth95"/>
    <property type="match status" value="1"/>
</dbReference>